<proteinExistence type="predicted"/>
<evidence type="ECO:0000256" key="1">
    <source>
        <dbReference type="SAM" id="Phobius"/>
    </source>
</evidence>
<dbReference type="Proteomes" id="UP001497453">
    <property type="component" value="Chromosome 10"/>
</dbReference>
<reference evidence="3" key="1">
    <citation type="submission" date="2024-04" db="EMBL/GenBank/DDBJ databases">
        <authorList>
            <person name="Shaw F."/>
            <person name="Minotto A."/>
        </authorList>
    </citation>
    <scope>NUCLEOTIDE SEQUENCE [LARGE SCALE GENOMIC DNA]</scope>
</reference>
<keyword evidence="3" id="KW-1185">Reference proteome</keyword>
<evidence type="ECO:0000313" key="2">
    <source>
        <dbReference type="EMBL" id="CAL1698059.1"/>
    </source>
</evidence>
<organism evidence="2 3">
    <name type="scientific">Somion occarium</name>
    <dbReference type="NCBI Taxonomy" id="3059160"/>
    <lineage>
        <taxon>Eukaryota</taxon>
        <taxon>Fungi</taxon>
        <taxon>Dikarya</taxon>
        <taxon>Basidiomycota</taxon>
        <taxon>Agaricomycotina</taxon>
        <taxon>Agaricomycetes</taxon>
        <taxon>Polyporales</taxon>
        <taxon>Cerrenaceae</taxon>
        <taxon>Somion</taxon>
    </lineage>
</organism>
<accession>A0ABP1CTE2</accession>
<sequence length="303" mass="34392">MSSVHVSTSRTNSDQTLDRLSQAVRGYFLANPSHAAIFVPILRGEALENYDFDNLHSISYSKYARELGDIKSFIEHNFPSPTVSPLDKTCGHCKACMVEKSNIELHGRLVAALSATRDMDTIINLRFILAVIIIHCLAHTFAVGNPMPVRIDDYPFYKCNYLFLARDIAEPGFFAEEGIFGGIIGIVFKDQENGMPPRFLEADFTKIAYLFLLDRTGAAYRLNTGELREQLKSHRFGRFTNTRHIELPRKIIERTCAAFNGDHLPIKRVGAGRAPDWLEAIIEHGDLEYTDDRFHHECVHFMN</sequence>
<keyword evidence="1" id="KW-1133">Transmembrane helix</keyword>
<dbReference type="EMBL" id="OZ037953">
    <property type="protein sequence ID" value="CAL1698059.1"/>
    <property type="molecule type" value="Genomic_DNA"/>
</dbReference>
<keyword evidence="1" id="KW-0472">Membrane</keyword>
<evidence type="ECO:0000313" key="3">
    <source>
        <dbReference type="Proteomes" id="UP001497453"/>
    </source>
</evidence>
<feature type="transmembrane region" description="Helical" evidence="1">
    <location>
        <begin position="123"/>
        <end position="142"/>
    </location>
</feature>
<protein>
    <submittedName>
        <fullName evidence="2">Uncharacterized protein</fullName>
    </submittedName>
</protein>
<keyword evidence="1" id="KW-0812">Transmembrane</keyword>
<name>A0ABP1CTE2_9APHY</name>
<gene>
    <name evidence="2" type="ORF">GFSPODELE1_LOCUS1977</name>
</gene>